<comment type="caution">
    <text evidence="1">The sequence shown here is derived from an EMBL/GenBank/DDBJ whole genome shotgun (WGS) entry which is preliminary data.</text>
</comment>
<dbReference type="Proteomes" id="UP001500879">
    <property type="component" value="Unassembled WGS sequence"/>
</dbReference>
<dbReference type="EMBL" id="BAAABX010000048">
    <property type="protein sequence ID" value="GAA0417256.1"/>
    <property type="molecule type" value="Genomic_DNA"/>
</dbReference>
<evidence type="ECO:0000313" key="1">
    <source>
        <dbReference type="EMBL" id="GAA0417256.1"/>
    </source>
</evidence>
<reference evidence="2" key="1">
    <citation type="journal article" date="2019" name="Int. J. Syst. Evol. Microbiol.">
        <title>The Global Catalogue of Microorganisms (GCM) 10K type strain sequencing project: providing services to taxonomists for standard genome sequencing and annotation.</title>
        <authorList>
            <consortium name="The Broad Institute Genomics Platform"/>
            <consortium name="The Broad Institute Genome Sequencing Center for Infectious Disease"/>
            <person name="Wu L."/>
            <person name="Ma J."/>
        </authorList>
    </citation>
    <scope>NUCLEOTIDE SEQUENCE [LARGE SCALE GENOMIC DNA]</scope>
    <source>
        <strain evidence="2">JCM 4788</strain>
    </source>
</reference>
<accession>A0ABP3ISH8</accession>
<sequence length="131" mass="14361">MHLALVGVAVALLACFVVRGARTDPHRPFSWGMYSGSSKGFLWTWDGADGGRPRLVHHRELGLSPEAHFLNIPELRRLLAATHPPLAFEGLIIGSQGDWWVRYDGSGRLRVARVPEGTGTGRLVSALRRLG</sequence>
<gene>
    <name evidence="1" type="ORF">GCM10010357_43280</name>
</gene>
<name>A0ABP3ISH8_9ACTN</name>
<dbReference type="RefSeq" id="WP_344026892.1">
    <property type="nucleotide sequence ID" value="NZ_BAAABX010000048.1"/>
</dbReference>
<protein>
    <recommendedName>
        <fullName evidence="3">DUF2550 family protein</fullName>
    </recommendedName>
</protein>
<proteinExistence type="predicted"/>
<keyword evidence="2" id="KW-1185">Reference proteome</keyword>
<evidence type="ECO:0000313" key="2">
    <source>
        <dbReference type="Proteomes" id="UP001500879"/>
    </source>
</evidence>
<evidence type="ECO:0008006" key="3">
    <source>
        <dbReference type="Google" id="ProtNLM"/>
    </source>
</evidence>
<organism evidence="1 2">
    <name type="scientific">Streptomyces luteireticuli</name>
    <dbReference type="NCBI Taxonomy" id="173858"/>
    <lineage>
        <taxon>Bacteria</taxon>
        <taxon>Bacillati</taxon>
        <taxon>Actinomycetota</taxon>
        <taxon>Actinomycetes</taxon>
        <taxon>Kitasatosporales</taxon>
        <taxon>Streptomycetaceae</taxon>
        <taxon>Streptomyces</taxon>
    </lineage>
</organism>